<evidence type="ECO:0000256" key="6">
    <source>
        <dbReference type="ARBA" id="ARBA00023004"/>
    </source>
</evidence>
<dbReference type="PANTHER" id="PTHR42864">
    <property type="entry name" value="LIGHT-INDEPENDENT PROTOCHLOROPHYLLIDE REDUCTASE IRON-SULFUR ATP-BINDING PROTEIN"/>
    <property type="match status" value="1"/>
</dbReference>
<keyword evidence="3" id="KW-0479">Metal-binding</keyword>
<gene>
    <name evidence="8" type="primary">nifH1_4</name>
    <name evidence="8" type="ORF">SDC9_12809</name>
</gene>
<dbReference type="PRINTS" id="PR00091">
    <property type="entry name" value="NITROGNASEII"/>
</dbReference>
<evidence type="ECO:0000256" key="1">
    <source>
        <dbReference type="ARBA" id="ARBA00001966"/>
    </source>
</evidence>
<comment type="cofactor">
    <cofactor evidence="1">
        <name>[4Fe-4S] cluster</name>
        <dbReference type="ChEBI" id="CHEBI:49883"/>
    </cofactor>
</comment>
<dbReference type="EMBL" id="VSSQ01000035">
    <property type="protein sequence ID" value="MPL67119.1"/>
    <property type="molecule type" value="Genomic_DNA"/>
</dbReference>
<dbReference type="GO" id="GO:0051536">
    <property type="term" value="F:iron-sulfur cluster binding"/>
    <property type="evidence" value="ECO:0007669"/>
    <property type="project" value="UniProtKB-KW"/>
</dbReference>
<dbReference type="CDD" id="cd02040">
    <property type="entry name" value="NifH"/>
    <property type="match status" value="1"/>
</dbReference>
<dbReference type="EC" id="1.18.6.1" evidence="8"/>
<protein>
    <submittedName>
        <fullName evidence="8">Nitrogenase iron protein 1</fullName>
        <ecNumber evidence="8">1.18.6.1</ecNumber>
    </submittedName>
</protein>
<dbReference type="Gene3D" id="3.40.50.300">
    <property type="entry name" value="P-loop containing nucleotide triphosphate hydrolases"/>
    <property type="match status" value="1"/>
</dbReference>
<dbReference type="SUPFAM" id="SSF52540">
    <property type="entry name" value="P-loop containing nucleoside triphosphate hydrolases"/>
    <property type="match status" value="1"/>
</dbReference>
<organism evidence="8">
    <name type="scientific">bioreactor metagenome</name>
    <dbReference type="NCBI Taxonomy" id="1076179"/>
    <lineage>
        <taxon>unclassified sequences</taxon>
        <taxon>metagenomes</taxon>
        <taxon>ecological metagenomes</taxon>
    </lineage>
</organism>
<comment type="similarity">
    <text evidence="2">Belongs to the NifH/BchL/ChlL family.</text>
</comment>
<dbReference type="PANTHER" id="PTHR42864:SF2">
    <property type="entry name" value="LIGHT-INDEPENDENT PROTOCHLOROPHYLLIDE REDUCTASE IRON-SULFUR ATP-BINDING PROTEIN"/>
    <property type="match status" value="1"/>
</dbReference>
<evidence type="ECO:0000313" key="8">
    <source>
        <dbReference type="EMBL" id="MPL67119.1"/>
    </source>
</evidence>
<evidence type="ECO:0000256" key="5">
    <source>
        <dbReference type="ARBA" id="ARBA00022840"/>
    </source>
</evidence>
<evidence type="ECO:0000256" key="2">
    <source>
        <dbReference type="ARBA" id="ARBA00005504"/>
    </source>
</evidence>
<evidence type="ECO:0000256" key="3">
    <source>
        <dbReference type="ARBA" id="ARBA00022723"/>
    </source>
</evidence>
<dbReference type="GO" id="GO:0016163">
    <property type="term" value="F:nitrogenase activity"/>
    <property type="evidence" value="ECO:0007669"/>
    <property type="project" value="UniProtKB-EC"/>
</dbReference>
<dbReference type="PIRSF" id="PIRSF000363">
    <property type="entry name" value="Nitrogenase_iron"/>
    <property type="match status" value="1"/>
</dbReference>
<evidence type="ECO:0000256" key="4">
    <source>
        <dbReference type="ARBA" id="ARBA00022741"/>
    </source>
</evidence>
<sequence length="269" mass="28980">MKIAFYGKGGIGKSTTAANVSAAFSQKGHKVCQIGCDPKNDSTRLLLGHICKQTVLDTVRDSEDGEVTAEQIVHEGFNGIKCVEAGGPEPGVGCAGRGIIVALEKLNALNVIPEDSLVLYDVLGDVVCGGFAVPIREGYATDIYIVSSGELMSLYAANNIAKGICRFAGRGKARLGGIIGNSRNTVNEEKLLKEFAARLNTNLIAFIPRATIVNQAENKRQTVIEFAPTSNQAEVYRRLAEDIENNQKLTVPTPMTFEELEELISKYDD</sequence>
<accession>A0A644TKB6</accession>
<dbReference type="GO" id="GO:0005524">
    <property type="term" value="F:ATP binding"/>
    <property type="evidence" value="ECO:0007669"/>
    <property type="project" value="UniProtKB-KW"/>
</dbReference>
<dbReference type="GO" id="GO:0046872">
    <property type="term" value="F:metal ion binding"/>
    <property type="evidence" value="ECO:0007669"/>
    <property type="project" value="UniProtKB-KW"/>
</dbReference>
<dbReference type="Pfam" id="PF00142">
    <property type="entry name" value="Fer4_NifH"/>
    <property type="match status" value="1"/>
</dbReference>
<dbReference type="PROSITE" id="PS00746">
    <property type="entry name" value="NIFH_FRXC_1"/>
    <property type="match status" value="1"/>
</dbReference>
<keyword evidence="6" id="KW-0408">Iron</keyword>
<keyword evidence="7" id="KW-0411">Iron-sulfur</keyword>
<evidence type="ECO:0000256" key="7">
    <source>
        <dbReference type="ARBA" id="ARBA00023014"/>
    </source>
</evidence>
<dbReference type="AlphaFoldDB" id="A0A644TKB6"/>
<name>A0A644TKB6_9ZZZZ</name>
<proteinExistence type="inferred from homology"/>
<keyword evidence="5" id="KW-0067">ATP-binding</keyword>
<dbReference type="InterPro" id="IPR027417">
    <property type="entry name" value="P-loop_NTPase"/>
</dbReference>
<reference evidence="8" key="1">
    <citation type="submission" date="2019-08" db="EMBL/GenBank/DDBJ databases">
        <authorList>
            <person name="Kucharzyk K."/>
            <person name="Murdoch R.W."/>
            <person name="Higgins S."/>
            <person name="Loffler F."/>
        </authorList>
    </citation>
    <scope>NUCLEOTIDE SEQUENCE</scope>
</reference>
<dbReference type="PROSITE" id="PS00692">
    <property type="entry name" value="NIFH_FRXC_2"/>
    <property type="match status" value="1"/>
</dbReference>
<comment type="caution">
    <text evidence="8">The sequence shown here is derived from an EMBL/GenBank/DDBJ whole genome shotgun (WGS) entry which is preliminary data.</text>
</comment>
<dbReference type="PROSITE" id="PS51026">
    <property type="entry name" value="NIFH_FRXC_3"/>
    <property type="match status" value="1"/>
</dbReference>
<keyword evidence="8" id="KW-0560">Oxidoreductase</keyword>
<dbReference type="InterPro" id="IPR000392">
    <property type="entry name" value="NifH/frxC"/>
</dbReference>
<dbReference type="InterPro" id="IPR030655">
    <property type="entry name" value="NifH/chlL_CS"/>
</dbReference>
<keyword evidence="4" id="KW-0547">Nucleotide-binding</keyword>